<feature type="region of interest" description="Disordered" evidence="1">
    <location>
        <begin position="1"/>
        <end position="20"/>
    </location>
</feature>
<name>A0ABM1BWY5_LIMPO</name>
<proteinExistence type="predicted"/>
<gene>
    <name evidence="3" type="primary">LOC106474120</name>
</gene>
<dbReference type="RefSeq" id="XP_013790264.1">
    <property type="nucleotide sequence ID" value="XM_013934810.2"/>
</dbReference>
<reference evidence="3" key="1">
    <citation type="submission" date="2025-08" db="UniProtKB">
        <authorList>
            <consortium name="RefSeq"/>
        </authorList>
    </citation>
    <scope>IDENTIFICATION</scope>
    <source>
        <tissue evidence="3">Muscle</tissue>
    </source>
</reference>
<protein>
    <submittedName>
        <fullName evidence="3">Uncharacterized protein LOC106474120</fullName>
    </submittedName>
</protein>
<keyword evidence="2" id="KW-1185">Reference proteome</keyword>
<feature type="non-terminal residue" evidence="3">
    <location>
        <position position="208"/>
    </location>
</feature>
<dbReference type="GeneID" id="106474120"/>
<evidence type="ECO:0000313" key="3">
    <source>
        <dbReference type="RefSeq" id="XP_013790264.1"/>
    </source>
</evidence>
<accession>A0ABM1BWY5</accession>
<feature type="region of interest" description="Disordered" evidence="1">
    <location>
        <begin position="143"/>
        <end position="167"/>
    </location>
</feature>
<evidence type="ECO:0000313" key="2">
    <source>
        <dbReference type="Proteomes" id="UP000694941"/>
    </source>
</evidence>
<evidence type="ECO:0000256" key="1">
    <source>
        <dbReference type="SAM" id="MobiDB-lite"/>
    </source>
</evidence>
<sequence length="208" mass="22573">MADSEGYNPGGQNGADGYYSEDTIENAVNVIQHTDKSTVNEIKEKTSVGRNDQIEGIDRHITEPVELGVNNVGLQQGNLKEQTVDTTEQENTFSFLEDKNISPNVSMNSQNETFLNVTPSTNDGGYFLVPTSDFNSSTQITTETSATNISLPKDDEDLGNSGAGSEMSNHNCDEICNELKEAVTKTKLTLASKFQNSDVEADCVSSEE</sequence>
<organism evidence="2 3">
    <name type="scientific">Limulus polyphemus</name>
    <name type="common">Atlantic horseshoe crab</name>
    <dbReference type="NCBI Taxonomy" id="6850"/>
    <lineage>
        <taxon>Eukaryota</taxon>
        <taxon>Metazoa</taxon>
        <taxon>Ecdysozoa</taxon>
        <taxon>Arthropoda</taxon>
        <taxon>Chelicerata</taxon>
        <taxon>Merostomata</taxon>
        <taxon>Xiphosura</taxon>
        <taxon>Limulidae</taxon>
        <taxon>Limulus</taxon>
    </lineage>
</organism>
<dbReference type="Proteomes" id="UP000694941">
    <property type="component" value="Unplaced"/>
</dbReference>